<name>A0A7J6CLM4_9TELE</name>
<dbReference type="EMBL" id="JAAMOB010000010">
    <property type="protein sequence ID" value="KAF4108076.1"/>
    <property type="molecule type" value="Genomic_DNA"/>
</dbReference>
<feature type="region of interest" description="Disordered" evidence="1">
    <location>
        <begin position="54"/>
        <end position="84"/>
    </location>
</feature>
<protein>
    <submittedName>
        <fullName evidence="2">Uncharacterized protein</fullName>
    </submittedName>
</protein>
<proteinExistence type="predicted"/>
<accession>A0A7J6CLM4</accession>
<sequence>MTAESTSGTLSDFSPPASPLSVLFPPRECFGEVEPLPVWDWSTAWVEELEAQFKASREARRTPTSSRHSGIEHWRGHLETPSHR</sequence>
<dbReference type="AlphaFoldDB" id="A0A7J6CLM4"/>
<comment type="caution">
    <text evidence="2">The sequence shown here is derived from an EMBL/GenBank/DDBJ whole genome shotgun (WGS) entry which is preliminary data.</text>
</comment>
<evidence type="ECO:0000313" key="2">
    <source>
        <dbReference type="EMBL" id="KAF4108076.1"/>
    </source>
</evidence>
<feature type="compositionally biased region" description="Basic and acidic residues" evidence="1">
    <location>
        <begin position="69"/>
        <end position="84"/>
    </location>
</feature>
<gene>
    <name evidence="2" type="ORF">G5714_010835</name>
</gene>
<keyword evidence="3" id="KW-1185">Reference proteome</keyword>
<evidence type="ECO:0000256" key="1">
    <source>
        <dbReference type="SAM" id="MobiDB-lite"/>
    </source>
</evidence>
<evidence type="ECO:0000313" key="3">
    <source>
        <dbReference type="Proteomes" id="UP000579812"/>
    </source>
</evidence>
<dbReference type="Proteomes" id="UP000579812">
    <property type="component" value="Unassembled WGS sequence"/>
</dbReference>
<reference evidence="2 3" key="1">
    <citation type="submission" date="2020-04" db="EMBL/GenBank/DDBJ databases">
        <title>Chromosome-level genome assembly of a cyprinid fish Onychostoma macrolepis by integration of Nanopore Sequencing, Bionano and Hi-C technology.</title>
        <authorList>
            <person name="Wang D."/>
        </authorList>
    </citation>
    <scope>NUCLEOTIDE SEQUENCE [LARGE SCALE GENOMIC DNA]</scope>
    <source>
        <strain evidence="2">SWU-2019</strain>
        <tissue evidence="2">Muscle</tissue>
    </source>
</reference>
<organism evidence="2 3">
    <name type="scientific">Onychostoma macrolepis</name>
    <dbReference type="NCBI Taxonomy" id="369639"/>
    <lineage>
        <taxon>Eukaryota</taxon>
        <taxon>Metazoa</taxon>
        <taxon>Chordata</taxon>
        <taxon>Craniata</taxon>
        <taxon>Vertebrata</taxon>
        <taxon>Euteleostomi</taxon>
        <taxon>Actinopterygii</taxon>
        <taxon>Neopterygii</taxon>
        <taxon>Teleostei</taxon>
        <taxon>Ostariophysi</taxon>
        <taxon>Cypriniformes</taxon>
        <taxon>Cyprinidae</taxon>
        <taxon>Acrossocheilinae</taxon>
        <taxon>Onychostoma</taxon>
    </lineage>
</organism>